<feature type="transmembrane region" description="Helical" evidence="2">
    <location>
        <begin position="108"/>
        <end position="126"/>
    </location>
</feature>
<dbReference type="SUPFAM" id="SSF81995">
    <property type="entry name" value="beta-sandwich domain of Sec23/24"/>
    <property type="match status" value="1"/>
</dbReference>
<feature type="transmembrane region" description="Helical" evidence="2">
    <location>
        <begin position="138"/>
        <end position="161"/>
    </location>
</feature>
<gene>
    <name evidence="3" type="ORF">RM780_16305</name>
</gene>
<evidence type="ECO:0000256" key="2">
    <source>
        <dbReference type="SAM" id="Phobius"/>
    </source>
</evidence>
<keyword evidence="2" id="KW-0472">Membrane</keyword>
<keyword evidence="2" id="KW-1133">Transmembrane helix</keyword>
<feature type="compositionally biased region" description="Low complexity" evidence="1">
    <location>
        <begin position="1"/>
        <end position="54"/>
    </location>
</feature>
<dbReference type="RefSeq" id="WP_311631459.1">
    <property type="nucleotide sequence ID" value="NZ_JAVREN010000023.1"/>
</dbReference>
<organism evidence="3 4">
    <name type="scientific">Streptomyces boetiae</name>
    <dbReference type="NCBI Taxonomy" id="3075541"/>
    <lineage>
        <taxon>Bacteria</taxon>
        <taxon>Bacillati</taxon>
        <taxon>Actinomycetota</taxon>
        <taxon>Actinomycetes</taxon>
        <taxon>Kitasatosporales</taxon>
        <taxon>Streptomycetaceae</taxon>
        <taxon>Streptomyces</taxon>
    </lineage>
</organism>
<proteinExistence type="predicted"/>
<dbReference type="Proteomes" id="UP001183388">
    <property type="component" value="Unassembled WGS sequence"/>
</dbReference>
<protein>
    <recommendedName>
        <fullName evidence="5">DUF4199 domain-containing protein</fullName>
    </recommendedName>
</protein>
<accession>A0ABU2LAB5</accession>
<dbReference type="EMBL" id="JAVREN010000023">
    <property type="protein sequence ID" value="MDT0308508.1"/>
    <property type="molecule type" value="Genomic_DNA"/>
</dbReference>
<evidence type="ECO:0000256" key="1">
    <source>
        <dbReference type="SAM" id="MobiDB-lite"/>
    </source>
</evidence>
<feature type="transmembrane region" description="Helical" evidence="2">
    <location>
        <begin position="68"/>
        <end position="88"/>
    </location>
</feature>
<name>A0ABU2LAB5_9ACTN</name>
<keyword evidence="4" id="KW-1185">Reference proteome</keyword>
<evidence type="ECO:0000313" key="3">
    <source>
        <dbReference type="EMBL" id="MDT0308508.1"/>
    </source>
</evidence>
<evidence type="ECO:0008006" key="5">
    <source>
        <dbReference type="Google" id="ProtNLM"/>
    </source>
</evidence>
<reference evidence="4" key="1">
    <citation type="submission" date="2023-07" db="EMBL/GenBank/DDBJ databases">
        <title>30 novel species of actinomycetes from the DSMZ collection.</title>
        <authorList>
            <person name="Nouioui I."/>
        </authorList>
    </citation>
    <scope>NUCLEOTIDE SEQUENCE [LARGE SCALE GENOMIC DNA]</scope>
    <source>
        <strain evidence="4">DSM 44917</strain>
    </source>
</reference>
<sequence length="236" mass="24833">MSQPWQPQQPNQPGGYGQPNPYGQQQPPQGAPYGQPQPGYGYPQQPQPYGAPGGYPAPAPAPQGKNNIPLGIILALLISLGLAVAYGYAMGATVDVEESLRNGTGIEYPQFTFVAFIIGALVALPIGRLAPKGNWGLYIVGAVLAFGSIFLGEVFTTSVIAAEYNSVAADMAAQQSGMTAEQLGIEDKGAFGFFFEDFADMVDAWSETAEVLNWIFLFAAPAAALAVAYRVGASKH</sequence>
<feature type="region of interest" description="Disordered" evidence="1">
    <location>
        <begin position="1"/>
        <end position="60"/>
    </location>
</feature>
<evidence type="ECO:0000313" key="4">
    <source>
        <dbReference type="Proteomes" id="UP001183388"/>
    </source>
</evidence>
<keyword evidence="2" id="KW-0812">Transmembrane</keyword>
<feature type="transmembrane region" description="Helical" evidence="2">
    <location>
        <begin position="211"/>
        <end position="231"/>
    </location>
</feature>
<comment type="caution">
    <text evidence="3">The sequence shown here is derived from an EMBL/GenBank/DDBJ whole genome shotgun (WGS) entry which is preliminary data.</text>
</comment>